<evidence type="ECO:0000256" key="7">
    <source>
        <dbReference type="ARBA" id="ARBA00023128"/>
    </source>
</evidence>
<organism evidence="11 13">
    <name type="scientific">Bursaphelenchus xylophilus</name>
    <name type="common">Pinewood nematode worm</name>
    <name type="synonym">Aphelenchoides xylophilus</name>
    <dbReference type="NCBI Taxonomy" id="6326"/>
    <lineage>
        <taxon>Eukaryota</taxon>
        <taxon>Metazoa</taxon>
        <taxon>Ecdysozoa</taxon>
        <taxon>Nematoda</taxon>
        <taxon>Chromadorea</taxon>
        <taxon>Rhabditida</taxon>
        <taxon>Tylenchina</taxon>
        <taxon>Tylenchomorpha</taxon>
        <taxon>Aphelenchoidea</taxon>
        <taxon>Aphelenchoididae</taxon>
        <taxon>Bursaphelenchus</taxon>
    </lineage>
</organism>
<gene>
    <name evidence="10" type="ORF">BXYJ_LOCUS6678</name>
</gene>
<keyword evidence="6 9" id="KW-0249">Electron transport</keyword>
<evidence type="ECO:0000313" key="10">
    <source>
        <dbReference type="EMBL" id="CAD5221438.1"/>
    </source>
</evidence>
<dbReference type="GO" id="GO:0006120">
    <property type="term" value="P:mitochondrial electron transport, NADH to ubiquinone"/>
    <property type="evidence" value="ECO:0007669"/>
    <property type="project" value="InterPro"/>
</dbReference>
<dbReference type="Proteomes" id="UP000095284">
    <property type="component" value="Unplaced"/>
</dbReference>
<dbReference type="Proteomes" id="UP000582659">
    <property type="component" value="Unassembled WGS sequence"/>
</dbReference>
<keyword evidence="7 9" id="KW-0496">Mitochondrion</keyword>
<protein>
    <recommendedName>
        <fullName evidence="9">NADH dehydrogenase [ubiquinone] 1 alpha subcomplex subunit 8</fullName>
    </recommendedName>
</protein>
<dbReference type="OrthoDB" id="276296at2759"/>
<keyword evidence="3 9" id="KW-0813">Transport</keyword>
<dbReference type="PANTHER" id="PTHR13344">
    <property type="entry name" value="NADH-UBIQUINONE OXIDOREDUCTASE"/>
    <property type="match status" value="1"/>
</dbReference>
<sequence>MSITKETKLPSDEELTVPQEINISSTYLKAVAPYMAYRCEEKIKDFMLKRKEVEDPRKTLKEGAAVTACGVDFLRSLKKTCKPETDRYAECIDKSSSQLFIAYCHQDQLVLDNCIEQKLGITRPKRGHFSKLHVHNPGYEAPKEIKRDYKAEASKVLAELPNDNPEYQRKDFKNFNEWRKDFLRV</sequence>
<reference evidence="10" key="2">
    <citation type="submission" date="2020-09" db="EMBL/GenBank/DDBJ databases">
        <authorList>
            <person name="Kikuchi T."/>
        </authorList>
    </citation>
    <scope>NUCLEOTIDE SEQUENCE</scope>
    <source>
        <strain evidence="10">Ka4C1</strain>
    </source>
</reference>
<keyword evidence="9" id="KW-0472">Membrane</keyword>
<comment type="function">
    <text evidence="1 9">Accessory subunit of the mitochondrial membrane respiratory chain NADH dehydrogenase (Complex I), that is believed not to be involved in catalysis. Complex I functions in the transfer of electrons from NADH to the respiratory chain. The immediate electron acceptor for the enzyme is believed to be ubiquinone.</text>
</comment>
<accession>A0A1I7STG7</accession>
<dbReference type="SMR" id="A0A1I7STG7"/>
<evidence type="ECO:0000256" key="4">
    <source>
        <dbReference type="ARBA" id="ARBA00022660"/>
    </source>
</evidence>
<evidence type="ECO:0000313" key="13">
    <source>
        <dbReference type="WBParaSite" id="BXY_1633700.1"/>
    </source>
</evidence>
<keyword evidence="12" id="KW-1185">Reference proteome</keyword>
<dbReference type="EMBL" id="CAJFDI010000003">
    <property type="protein sequence ID" value="CAD5221438.1"/>
    <property type="molecule type" value="Genomic_DNA"/>
</dbReference>
<evidence type="ECO:0000313" key="11">
    <source>
        <dbReference type="Proteomes" id="UP000095284"/>
    </source>
</evidence>
<keyword evidence="5" id="KW-0677">Repeat</keyword>
<evidence type="ECO:0000256" key="2">
    <source>
        <dbReference type="ARBA" id="ARBA00010705"/>
    </source>
</evidence>
<dbReference type="GO" id="GO:0005743">
    <property type="term" value="C:mitochondrial inner membrane"/>
    <property type="evidence" value="ECO:0007669"/>
    <property type="project" value="UniProtKB-SubCell"/>
</dbReference>
<reference evidence="13" key="1">
    <citation type="submission" date="2016-11" db="UniProtKB">
        <authorList>
            <consortium name="WormBaseParasite"/>
        </authorList>
    </citation>
    <scope>IDENTIFICATION</scope>
</reference>
<dbReference type="Proteomes" id="UP000659654">
    <property type="component" value="Unassembled WGS sequence"/>
</dbReference>
<keyword evidence="8" id="KW-1015">Disulfide bond</keyword>
<dbReference type="PIRSF" id="PIRSF017016">
    <property type="entry name" value="NDUA8"/>
    <property type="match status" value="1"/>
</dbReference>
<dbReference type="eggNOG" id="KOG3458">
    <property type="taxonomic scope" value="Eukaryota"/>
</dbReference>
<dbReference type="InterPro" id="IPR016680">
    <property type="entry name" value="NDUFA8"/>
</dbReference>
<name>A0A1I7STG7_BURXY</name>
<evidence type="ECO:0000256" key="1">
    <source>
        <dbReference type="ARBA" id="ARBA00003195"/>
    </source>
</evidence>
<proteinExistence type="inferred from homology"/>
<evidence type="ECO:0000256" key="6">
    <source>
        <dbReference type="ARBA" id="ARBA00022982"/>
    </source>
</evidence>
<evidence type="ECO:0000256" key="8">
    <source>
        <dbReference type="ARBA" id="ARBA00023157"/>
    </source>
</evidence>
<keyword evidence="9" id="KW-0999">Mitochondrion inner membrane</keyword>
<evidence type="ECO:0000256" key="5">
    <source>
        <dbReference type="ARBA" id="ARBA00022737"/>
    </source>
</evidence>
<dbReference type="AlphaFoldDB" id="A0A1I7STG7"/>
<comment type="subcellular location">
    <subcellularLocation>
        <location evidence="9">Mitochondrion inner membrane</location>
    </subcellularLocation>
</comment>
<evidence type="ECO:0000313" key="12">
    <source>
        <dbReference type="Proteomes" id="UP000659654"/>
    </source>
</evidence>
<keyword evidence="4 9" id="KW-0679">Respiratory chain</keyword>
<dbReference type="PANTHER" id="PTHR13344:SF0">
    <property type="entry name" value="NADH DEHYDROGENASE [UBIQUINONE] 1 ALPHA SUBCOMPLEX SUBUNIT 8"/>
    <property type="match status" value="1"/>
</dbReference>
<evidence type="ECO:0000256" key="9">
    <source>
        <dbReference type="PIRNR" id="PIRNR017016"/>
    </source>
</evidence>
<comment type="similarity">
    <text evidence="2 9">Belongs to the complex I NDUFA8 subunit family.</text>
</comment>
<dbReference type="WBParaSite" id="BXY_1633700.1">
    <property type="protein sequence ID" value="BXY_1633700.1"/>
    <property type="gene ID" value="BXY_1633700"/>
</dbReference>
<evidence type="ECO:0000256" key="3">
    <source>
        <dbReference type="ARBA" id="ARBA00022448"/>
    </source>
</evidence>
<dbReference type="EMBL" id="CAJFCV020000003">
    <property type="protein sequence ID" value="CAG9108437.1"/>
    <property type="molecule type" value="Genomic_DNA"/>
</dbReference>